<dbReference type="AlphaFoldDB" id="A0A4Q7E916"/>
<name>A0A4Q7E916_9CYAN</name>
<accession>A0A4Q7E916</accession>
<dbReference type="EMBL" id="QVFV01000002">
    <property type="protein sequence ID" value="RZM79700.1"/>
    <property type="molecule type" value="Genomic_DNA"/>
</dbReference>
<dbReference type="InterPro" id="IPR021256">
    <property type="entry name" value="DUF2808"/>
</dbReference>
<dbReference type="Proteomes" id="UP000292459">
    <property type="component" value="Unassembled WGS sequence"/>
</dbReference>
<evidence type="ECO:0000256" key="1">
    <source>
        <dbReference type="SAM" id="SignalP"/>
    </source>
</evidence>
<sequence>MSSKRWLRQSLLGLLAASGLAIAGGNAIAQTTEGFTIFGGVDAQYRLGYFIDNNERRSDDARYYLRVSGRKVSNEILELFISYPQEFEDEGGHFDRARIELREGTGRGGATIDVDEVIIDTENNVFEIYPSEPLQPNSSFVVVLHDVRNPNRYGNRFFFLDALYQGAPLQEFIGVWPMEVAAE</sequence>
<evidence type="ECO:0000313" key="2">
    <source>
        <dbReference type="EMBL" id="RZM79700.1"/>
    </source>
</evidence>
<keyword evidence="3" id="KW-1185">Reference proteome</keyword>
<feature type="signal peptide" evidence="1">
    <location>
        <begin position="1"/>
        <end position="23"/>
    </location>
</feature>
<keyword evidence="1" id="KW-0732">Signal</keyword>
<feature type="chain" id="PRO_5020280798" evidence="1">
    <location>
        <begin position="24"/>
        <end position="183"/>
    </location>
</feature>
<proteinExistence type="predicted"/>
<dbReference type="OrthoDB" id="464559at2"/>
<gene>
    <name evidence="2" type="ORF">DYY88_13450</name>
</gene>
<evidence type="ECO:0000313" key="3">
    <source>
        <dbReference type="Proteomes" id="UP000292459"/>
    </source>
</evidence>
<comment type="caution">
    <text evidence="2">The sequence shown here is derived from an EMBL/GenBank/DDBJ whole genome shotgun (WGS) entry which is preliminary data.</text>
</comment>
<organism evidence="2 3">
    <name type="scientific">Leptolyngbya iicbica LK</name>
    <dbReference type="NCBI Taxonomy" id="2294035"/>
    <lineage>
        <taxon>Bacteria</taxon>
        <taxon>Bacillati</taxon>
        <taxon>Cyanobacteriota</taxon>
        <taxon>Cyanophyceae</taxon>
        <taxon>Leptolyngbyales</taxon>
        <taxon>Leptolyngbyaceae</taxon>
        <taxon>Leptolyngbya group</taxon>
        <taxon>Leptolyngbya</taxon>
        <taxon>Leptolyngbya iicbica</taxon>
    </lineage>
</organism>
<dbReference type="Pfam" id="PF10989">
    <property type="entry name" value="DUF2808"/>
    <property type="match status" value="1"/>
</dbReference>
<reference evidence="2 3" key="1">
    <citation type="submission" date="2018-11" db="EMBL/GenBank/DDBJ databases">
        <title>Whole genome sequencing of an environmental sample.</title>
        <authorList>
            <person name="Sarangi A.N."/>
            <person name="Singh D."/>
            <person name="Tripathy S."/>
        </authorList>
    </citation>
    <scope>NUCLEOTIDE SEQUENCE [LARGE SCALE GENOMIC DNA]</scope>
    <source>
        <strain evidence="2 3">Lakshadweep</strain>
    </source>
</reference>
<dbReference type="RefSeq" id="WP_052288464.1">
    <property type="nucleotide sequence ID" value="NZ_QVFV01000002.1"/>
</dbReference>
<protein>
    <submittedName>
        <fullName evidence="2">DUF2808 domain-containing protein</fullName>
    </submittedName>
</protein>